<accession>A0A0A6NZP0</accession>
<keyword evidence="1" id="KW-0732">Signal</keyword>
<gene>
    <name evidence="2" type="ORF">THIOM_004349</name>
</gene>
<comment type="caution">
    <text evidence="2">The sequence shown here is derived from an EMBL/GenBank/DDBJ whole genome shotgun (WGS) entry which is preliminary data.</text>
</comment>
<dbReference type="InterPro" id="IPR023614">
    <property type="entry name" value="Porin_dom_sf"/>
</dbReference>
<sequence length="407" mass="46077">MTKFSLTLILSVACNTALAAGEQGIPMGPFQVIPEIEVTLKYDDNVTLADGKNLEEIDSFVTILRPQVAFLMRQRAQTYSVILGTEVGFYADSSDDDYIDVFVKGNANWRLARSADLSVGAHYMRGHDQRGSTDRGRATEPDTWDEFGVNGLFQYGEQERIGFDAEIGYTTRSYKDFIREEKLDDSDRTDLTGRVYYRVLPKTRLFFEASYSMIEYQEDFATSNLQRADSDVSNYSIGATWTATAKTKGTAQVGYLKKEFDSNATDDRFEDFSGTSWKVAVEWKPMPRSIIDIYTGRYTSDTTGIHVGGLQETQDFSVNWRHNWMPRISTMVGLYFAQTDYPGGTGRTLGLDERSDDIINFDLGASYQFIKWASLTAGVSFTERDSNYDTDDYDRNLYYLTLKAALN</sequence>
<dbReference type="Proteomes" id="UP000076962">
    <property type="component" value="Unassembled WGS sequence"/>
</dbReference>
<evidence type="ECO:0000313" key="3">
    <source>
        <dbReference type="Proteomes" id="UP000076962"/>
    </source>
</evidence>
<dbReference type="AlphaFoldDB" id="A0A0A6NZP0"/>
<dbReference type="EMBL" id="LUTY01002593">
    <property type="protein sequence ID" value="OAD19975.1"/>
    <property type="molecule type" value="Genomic_DNA"/>
</dbReference>
<dbReference type="Gene3D" id="2.40.160.10">
    <property type="entry name" value="Porin"/>
    <property type="match status" value="1"/>
</dbReference>
<name>A0A0A6NZP0_9GAMM</name>
<proteinExistence type="predicted"/>
<organism evidence="2 3">
    <name type="scientific">Candidatus Thiomargarita nelsonii</name>
    <dbReference type="NCBI Taxonomy" id="1003181"/>
    <lineage>
        <taxon>Bacteria</taxon>
        <taxon>Pseudomonadati</taxon>
        <taxon>Pseudomonadota</taxon>
        <taxon>Gammaproteobacteria</taxon>
        <taxon>Thiotrichales</taxon>
        <taxon>Thiotrichaceae</taxon>
        <taxon>Thiomargarita</taxon>
    </lineage>
</organism>
<dbReference type="Pfam" id="PF10082">
    <property type="entry name" value="BBP2_2"/>
    <property type="match status" value="1"/>
</dbReference>
<evidence type="ECO:0000313" key="2">
    <source>
        <dbReference type="EMBL" id="OAD19975.1"/>
    </source>
</evidence>
<feature type="chain" id="PRO_5010410894" evidence="1">
    <location>
        <begin position="20"/>
        <end position="407"/>
    </location>
</feature>
<dbReference type="InterPro" id="IPR018759">
    <property type="entry name" value="BBP2_2"/>
</dbReference>
<keyword evidence="3" id="KW-1185">Reference proteome</keyword>
<reference evidence="2 3" key="1">
    <citation type="submission" date="2016-05" db="EMBL/GenBank/DDBJ databases">
        <title>Single-cell genome of chain-forming Candidatus Thiomargarita nelsonii and comparison to other large sulfur-oxidizing bacteria.</title>
        <authorList>
            <person name="Winkel M."/>
            <person name="Salman V."/>
            <person name="Woyke T."/>
            <person name="Schulz-Vogt H."/>
            <person name="Richter M."/>
            <person name="Flood B."/>
            <person name="Bailey J."/>
            <person name="Amann R."/>
            <person name="Mussmann M."/>
        </authorList>
    </citation>
    <scope>NUCLEOTIDE SEQUENCE [LARGE SCALE GENOMIC DNA]</scope>
    <source>
        <strain evidence="2 3">THI036</strain>
    </source>
</reference>
<feature type="signal peptide" evidence="1">
    <location>
        <begin position="1"/>
        <end position="19"/>
    </location>
</feature>
<protein>
    <submittedName>
        <fullName evidence="2">Capsular polysaccharide synthesis enzyme CpsB</fullName>
    </submittedName>
</protein>
<evidence type="ECO:0000256" key="1">
    <source>
        <dbReference type="SAM" id="SignalP"/>
    </source>
</evidence>
<dbReference type="SUPFAM" id="SSF56935">
    <property type="entry name" value="Porins"/>
    <property type="match status" value="1"/>
</dbReference>